<feature type="transmembrane region" description="Helical" evidence="1">
    <location>
        <begin position="402"/>
        <end position="421"/>
    </location>
</feature>
<dbReference type="AlphaFoldDB" id="A0A9D4P8A9"/>
<keyword evidence="1" id="KW-0472">Membrane</keyword>
<gene>
    <name evidence="2" type="ORF">HUG17_2094</name>
</gene>
<dbReference type="EMBL" id="SDOV01000001">
    <property type="protein sequence ID" value="KAH7646556.1"/>
    <property type="molecule type" value="Genomic_DNA"/>
</dbReference>
<protein>
    <submittedName>
        <fullName evidence="2">Uncharacterized protein</fullName>
    </submittedName>
</protein>
<keyword evidence="1" id="KW-0812">Transmembrane</keyword>
<reference evidence="2" key="1">
    <citation type="submission" date="2020-06" db="EMBL/GenBank/DDBJ databases">
        <authorList>
            <person name="Ji K."/>
            <person name="Li J."/>
        </authorList>
    </citation>
    <scope>NUCLEOTIDE SEQUENCE</scope>
    <source>
        <strain evidence="2">JKM2019</strain>
        <tissue evidence="2">Whole body</tissue>
    </source>
</reference>
<proteinExistence type="predicted"/>
<accession>A0A9D4P8A9</accession>
<dbReference type="InterPro" id="IPR011044">
    <property type="entry name" value="Quino_amine_DH_bsu"/>
</dbReference>
<evidence type="ECO:0000313" key="2">
    <source>
        <dbReference type="EMBL" id="KAH7646556.1"/>
    </source>
</evidence>
<evidence type="ECO:0000256" key="1">
    <source>
        <dbReference type="SAM" id="Phobius"/>
    </source>
</evidence>
<dbReference type="SUPFAM" id="SSF50969">
    <property type="entry name" value="YVTN repeat-like/Quinoprotein amine dehydrogenase"/>
    <property type="match status" value="1"/>
</dbReference>
<reference evidence="2" key="2">
    <citation type="journal article" date="2021" name="World Allergy Organ. J.">
        <title>Chromosome-level assembly of Dermatophagoides farinae genome and transcriptome reveals two novel allergens Der f 37 and Der f 39.</title>
        <authorList>
            <person name="Chen J."/>
            <person name="Cai Z."/>
            <person name="Fan D."/>
            <person name="Hu J."/>
            <person name="Hou Y."/>
            <person name="He Y."/>
            <person name="Zhang Z."/>
            <person name="Zhao Z."/>
            <person name="Gao P."/>
            <person name="Hu W."/>
            <person name="Sun J."/>
            <person name="Li J."/>
            <person name="Ji K."/>
        </authorList>
    </citation>
    <scope>NUCLEOTIDE SEQUENCE</scope>
    <source>
        <strain evidence="2">JKM2019</strain>
    </source>
</reference>
<keyword evidence="1" id="KW-1133">Transmembrane helix</keyword>
<dbReference type="Proteomes" id="UP000828236">
    <property type="component" value="Unassembled WGS sequence"/>
</dbReference>
<feature type="transmembrane region" description="Helical" evidence="1">
    <location>
        <begin position="338"/>
        <end position="363"/>
    </location>
</feature>
<organism evidence="2">
    <name type="scientific">Dermatophagoides farinae</name>
    <name type="common">American house dust mite</name>
    <dbReference type="NCBI Taxonomy" id="6954"/>
    <lineage>
        <taxon>Eukaryota</taxon>
        <taxon>Metazoa</taxon>
        <taxon>Ecdysozoa</taxon>
        <taxon>Arthropoda</taxon>
        <taxon>Chelicerata</taxon>
        <taxon>Arachnida</taxon>
        <taxon>Acari</taxon>
        <taxon>Acariformes</taxon>
        <taxon>Sarcoptiformes</taxon>
        <taxon>Astigmata</taxon>
        <taxon>Psoroptidia</taxon>
        <taxon>Analgoidea</taxon>
        <taxon>Pyroglyphidae</taxon>
        <taxon>Dermatophagoidinae</taxon>
        <taxon>Dermatophagoides</taxon>
    </lineage>
</organism>
<comment type="caution">
    <text evidence="2">The sequence shown here is derived from an EMBL/GenBank/DDBJ whole genome shotgun (WGS) entry which is preliminary data.</text>
</comment>
<name>A0A9D4P8A9_DERFA</name>
<sequence length="445" mass="52250">MNIELFQNNDDDKRIKKLPPFPSVDDNLIKIIIDDQQRRISLLLQHSSIKPFIAFVQYGPFIFVCDERRIYITAIKSKFYNPLGIYDEFKIIYDNKYAPDLTDLSLDFKSKRLFFLNEQGDIGYIYLCPLIRFGGKIVPHMNNNNNNHNHDDYKHESVQFLFVDNINQKLLWGDENQIIKCNIDDGEHVELVHKFGFIQLTQKLDSRPMDIDGDCLYWNDRNSLYKLSSSNGQMNRVLEDARFITNKIKVVDDGKYVYFLSMGHILYRIDLTNKRPKFEKILQLLDQNFTITSFDIIDSMNEEWCPHYNNNHMGHDDHMSIWEKIAEYGWGKKMKTNLAIMIMNVFITIIMIILTLFILYFWFYPQKLKDENNDIINVRNNNQNDDDHDDNMVTTKNKLSGIESSSSLSSAAMATIIIIIIQQQQQQQPQFGTLSSTNPKMSIQL</sequence>